<dbReference type="SUPFAM" id="SSF46785">
    <property type="entry name" value="Winged helix' DNA-binding domain"/>
    <property type="match status" value="1"/>
</dbReference>
<dbReference type="Proteomes" id="UP001595945">
    <property type="component" value="Unassembled WGS sequence"/>
</dbReference>
<dbReference type="InterPro" id="IPR055768">
    <property type="entry name" value="DUF7344"/>
</dbReference>
<dbReference type="InterPro" id="IPR036388">
    <property type="entry name" value="WH-like_DNA-bd_sf"/>
</dbReference>
<evidence type="ECO:0000259" key="1">
    <source>
        <dbReference type="Pfam" id="PF24035"/>
    </source>
</evidence>
<feature type="domain" description="DUF7344" evidence="1">
    <location>
        <begin position="60"/>
        <end position="133"/>
    </location>
</feature>
<organism evidence="2 3">
    <name type="scientific">Halorussus aquaticus</name>
    <dbReference type="NCBI Taxonomy" id="2953748"/>
    <lineage>
        <taxon>Archaea</taxon>
        <taxon>Methanobacteriati</taxon>
        <taxon>Methanobacteriota</taxon>
        <taxon>Stenosarchaea group</taxon>
        <taxon>Halobacteria</taxon>
        <taxon>Halobacteriales</taxon>
        <taxon>Haladaptataceae</taxon>
        <taxon>Halorussus</taxon>
    </lineage>
</organism>
<dbReference type="CDD" id="cd00090">
    <property type="entry name" value="HTH_ARSR"/>
    <property type="match status" value="1"/>
</dbReference>
<dbReference type="EMBL" id="JBHSHT010000002">
    <property type="protein sequence ID" value="MFC4825716.1"/>
    <property type="molecule type" value="Genomic_DNA"/>
</dbReference>
<keyword evidence="3" id="KW-1185">Reference proteome</keyword>
<reference evidence="2 3" key="1">
    <citation type="journal article" date="2019" name="Int. J. Syst. Evol. Microbiol.">
        <title>The Global Catalogue of Microorganisms (GCM) 10K type strain sequencing project: providing services to taxonomists for standard genome sequencing and annotation.</title>
        <authorList>
            <consortium name="The Broad Institute Genomics Platform"/>
            <consortium name="The Broad Institute Genome Sequencing Center for Infectious Disease"/>
            <person name="Wu L."/>
            <person name="Ma J."/>
        </authorList>
    </citation>
    <scope>NUCLEOTIDE SEQUENCE [LARGE SCALE GENOMIC DNA]</scope>
    <source>
        <strain evidence="2 3">XZYJ18</strain>
    </source>
</reference>
<name>A0ABD5Q4U2_9EURY</name>
<dbReference type="InterPro" id="IPR011991">
    <property type="entry name" value="ArsR-like_HTH"/>
</dbReference>
<dbReference type="GeneID" id="73043559"/>
<sequence length="157" mass="17080">MSPIGERVDESHETDAVHTASVLTIAMSQDHNRGAVSPTHVSESDVLPVASESESLDSVFRALSDHRRRCVCHYLRRADEPMSVNELAELVAASTTQKTPAVLTPEEVEKAHAELLRIHLPKLTEAGIVEHDDGVVRLVESPSVVDCLETAADVDLK</sequence>
<dbReference type="Pfam" id="PF24035">
    <property type="entry name" value="DUF7344"/>
    <property type="match status" value="1"/>
</dbReference>
<comment type="caution">
    <text evidence="2">The sequence shown here is derived from an EMBL/GenBank/DDBJ whole genome shotgun (WGS) entry which is preliminary data.</text>
</comment>
<dbReference type="InterPro" id="IPR036390">
    <property type="entry name" value="WH_DNA-bd_sf"/>
</dbReference>
<dbReference type="Gene3D" id="1.10.10.10">
    <property type="entry name" value="Winged helix-like DNA-binding domain superfamily/Winged helix DNA-binding domain"/>
    <property type="match status" value="1"/>
</dbReference>
<accession>A0ABD5Q4U2</accession>
<dbReference type="RefSeq" id="WP_254268643.1">
    <property type="nucleotide sequence ID" value="NZ_CP100400.1"/>
</dbReference>
<proteinExistence type="predicted"/>
<evidence type="ECO:0000313" key="2">
    <source>
        <dbReference type="EMBL" id="MFC4825716.1"/>
    </source>
</evidence>
<evidence type="ECO:0000313" key="3">
    <source>
        <dbReference type="Proteomes" id="UP001595945"/>
    </source>
</evidence>
<gene>
    <name evidence="2" type="ORF">ACFO9K_15780</name>
</gene>
<protein>
    <recommendedName>
        <fullName evidence="1">DUF7344 domain-containing protein</fullName>
    </recommendedName>
</protein>
<dbReference type="AlphaFoldDB" id="A0ABD5Q4U2"/>